<dbReference type="EMBL" id="CP071839">
    <property type="protein sequence ID" value="QTE02909.1"/>
    <property type="molecule type" value="Genomic_DNA"/>
</dbReference>
<accession>A0ABX7U3Z3</accession>
<name>A0ABX7U3Z3_STRCY</name>
<evidence type="ECO:0000313" key="2">
    <source>
        <dbReference type="Proteomes" id="UP000663908"/>
    </source>
</evidence>
<gene>
    <name evidence="1" type="ORF">S1361_36585</name>
</gene>
<dbReference type="PROSITE" id="PS51257">
    <property type="entry name" value="PROKAR_LIPOPROTEIN"/>
    <property type="match status" value="1"/>
</dbReference>
<keyword evidence="2" id="KW-1185">Reference proteome</keyword>
<protein>
    <recommendedName>
        <fullName evidence="3">Lipoprotein</fullName>
    </recommendedName>
</protein>
<sequence length="304" mass="31654">MPTATRRSVAGAAALAAVCLVGGTGCSSGDGKGEGEGGSPVLRGLRALASDRGTGQVSYLDAATVRRLSKGGNKRFAVIGQPNNALLNAYDAGPWGGHLKADQIDTAVDAKGAGHWEGSFDAAAITAALKANGYVRSHQDGRPTWTRPHSKGVSLEISKDAISYGTSGIASLSAVHAKEGSSLADIEEYQRASECLGDVYRADFNPLTAAKPVRLSALGQQADSAGKNTEVLCVVVKDEATARRLSAKLRSVVRGKAPRYDGAEVTVEQGEQPLVRATVPDSSDQRPGRLMLSDLDLWMAVVKL</sequence>
<reference evidence="1 2" key="1">
    <citation type="submission" date="2021-03" db="EMBL/GenBank/DDBJ databases">
        <title>Complete genome sequence of Streptomyces cyanogenus S136, producer of anticancer angucycline landomycin A.</title>
        <authorList>
            <person name="Hrab P."/>
            <person name="Ruckert C."/>
            <person name="Busche T."/>
            <person name="Ostash I."/>
            <person name="Kalinowski J."/>
            <person name="Fedorenko V."/>
            <person name="Yushchuk O."/>
            <person name="Ostash B."/>
        </authorList>
    </citation>
    <scope>NUCLEOTIDE SEQUENCE [LARGE SCALE GENOMIC DNA]</scope>
    <source>
        <strain evidence="1 2">S136</strain>
    </source>
</reference>
<organism evidence="1 2">
    <name type="scientific">Streptomyces cyanogenus</name>
    <dbReference type="NCBI Taxonomy" id="80860"/>
    <lineage>
        <taxon>Bacteria</taxon>
        <taxon>Bacillati</taxon>
        <taxon>Actinomycetota</taxon>
        <taxon>Actinomycetes</taxon>
        <taxon>Kitasatosporales</taxon>
        <taxon>Streptomycetaceae</taxon>
        <taxon>Streptomyces</taxon>
    </lineage>
</organism>
<proteinExistence type="predicted"/>
<dbReference type="RefSeq" id="WP_243769436.1">
    <property type="nucleotide sequence ID" value="NZ_CP071839.1"/>
</dbReference>
<evidence type="ECO:0000313" key="1">
    <source>
        <dbReference type="EMBL" id="QTE02909.1"/>
    </source>
</evidence>
<evidence type="ECO:0008006" key="3">
    <source>
        <dbReference type="Google" id="ProtNLM"/>
    </source>
</evidence>
<dbReference type="Proteomes" id="UP000663908">
    <property type="component" value="Chromosome"/>
</dbReference>